<feature type="compositionally biased region" description="Polar residues" evidence="1">
    <location>
        <begin position="44"/>
        <end position="56"/>
    </location>
</feature>
<reference evidence="3" key="1">
    <citation type="journal article" date="2017" name="Nat. Microbiol.">
        <title>Global analysis of biosynthetic gene clusters reveals vast potential of secondary metabolite production in Penicillium species.</title>
        <authorList>
            <person name="Nielsen J.C."/>
            <person name="Grijseels S."/>
            <person name="Prigent S."/>
            <person name="Ji B."/>
            <person name="Dainat J."/>
            <person name="Nielsen K.F."/>
            <person name="Frisvad J.C."/>
            <person name="Workman M."/>
            <person name="Nielsen J."/>
        </authorList>
    </citation>
    <scope>NUCLEOTIDE SEQUENCE [LARGE SCALE GENOMIC DNA]</scope>
    <source>
        <strain evidence="3">IBT 13039</strain>
    </source>
</reference>
<accession>A0A1V6XFP5</accession>
<keyword evidence="3" id="KW-1185">Reference proteome</keyword>
<protein>
    <submittedName>
        <fullName evidence="2">Uncharacterized protein</fullName>
    </submittedName>
</protein>
<sequence>MASNSGVTKRPPTKGNNSDLPQMEERANNGLIVPGVMERAAAQASISQGPRPTDNSSHTHHGGQLDGSGPIDQANSSPPSNSSVVESVERDDTPMHDAGSVDQTGAGAQGTAEPHDPELLATLDSPNDDEENDAIVDGWGNLRGSTFVILQYGPRHGARYKLKYRHGYTNDHMNHISQVLRISQIKVSPGSKIWRYTKDNVVGIYGVVSEEKKSGKSDPCTWLKIKWKDLRSEDTEKMQHSCSWIPRSDFKRFCNGKRAADAKIKEVWEEQEKRYHRVLQSDAGRRTEDRSPTPFPLGSAARPSPERQVSSRLSAPAIQISSPRQHEVPPSSTAHFYTGHGSPASPINLDVGEASHTSASSGASLNSNTSAMQNKSDGAIGQRAIRTEAEFIAEWKEKKGWDNLNDIQREACLTVAQAMYDLYKDTIAGNNQSQDSVDSPIGQRPGAVIAAH</sequence>
<gene>
    <name evidence="2" type="ORF">PENNAL_c0085G04311</name>
</gene>
<feature type="region of interest" description="Disordered" evidence="1">
    <location>
        <begin position="430"/>
        <end position="452"/>
    </location>
</feature>
<feature type="compositionally biased region" description="Low complexity" evidence="1">
    <location>
        <begin position="75"/>
        <end position="86"/>
    </location>
</feature>
<feature type="region of interest" description="Disordered" evidence="1">
    <location>
        <begin position="1"/>
        <end position="131"/>
    </location>
</feature>
<name>A0A1V6XFP5_PENNA</name>
<feature type="compositionally biased region" description="Polar residues" evidence="1">
    <location>
        <begin position="355"/>
        <end position="376"/>
    </location>
</feature>
<comment type="caution">
    <text evidence="2">The sequence shown here is derived from an EMBL/GenBank/DDBJ whole genome shotgun (WGS) entry which is preliminary data.</text>
</comment>
<organism evidence="2 3">
    <name type="scientific">Penicillium nalgiovense</name>
    <dbReference type="NCBI Taxonomy" id="60175"/>
    <lineage>
        <taxon>Eukaryota</taxon>
        <taxon>Fungi</taxon>
        <taxon>Dikarya</taxon>
        <taxon>Ascomycota</taxon>
        <taxon>Pezizomycotina</taxon>
        <taxon>Eurotiomycetes</taxon>
        <taxon>Eurotiomycetidae</taxon>
        <taxon>Eurotiales</taxon>
        <taxon>Aspergillaceae</taxon>
        <taxon>Penicillium</taxon>
    </lineage>
</organism>
<evidence type="ECO:0000256" key="1">
    <source>
        <dbReference type="SAM" id="MobiDB-lite"/>
    </source>
</evidence>
<evidence type="ECO:0000313" key="3">
    <source>
        <dbReference type="Proteomes" id="UP000191691"/>
    </source>
</evidence>
<dbReference type="EMBL" id="MOOB01000085">
    <property type="protein sequence ID" value="OQE73959.1"/>
    <property type="molecule type" value="Genomic_DNA"/>
</dbReference>
<dbReference type="Proteomes" id="UP000191691">
    <property type="component" value="Unassembled WGS sequence"/>
</dbReference>
<feature type="region of interest" description="Disordered" evidence="1">
    <location>
        <begin position="279"/>
        <end position="379"/>
    </location>
</feature>
<dbReference type="AlphaFoldDB" id="A0A1V6XFP5"/>
<evidence type="ECO:0000313" key="2">
    <source>
        <dbReference type="EMBL" id="OQE73959.1"/>
    </source>
</evidence>
<feature type="compositionally biased region" description="Polar residues" evidence="1">
    <location>
        <begin position="307"/>
        <end position="323"/>
    </location>
</feature>
<proteinExistence type="predicted"/>